<evidence type="ECO:0000256" key="1">
    <source>
        <dbReference type="HAMAP-Rule" id="MF_01866"/>
    </source>
</evidence>
<feature type="domain" description="YcgL" evidence="2">
    <location>
        <begin position="1"/>
        <end position="85"/>
    </location>
</feature>
<protein>
    <recommendedName>
        <fullName evidence="1">YcgL domain-containing protein ELE36_18815</fullName>
    </recommendedName>
</protein>
<sequence length="85" mass="9424">MQCYVYKSQRTEGAYVYLRDADAFGLVPVALAEKLGTLTFVIELDLSPERKLAREDVNAVMANLQTQGFHLQLPPVVEALNAPQS</sequence>
<dbReference type="Proteomes" id="UP000291562">
    <property type="component" value="Chromosome"/>
</dbReference>
<dbReference type="PANTHER" id="PTHR38109:SF1">
    <property type="entry name" value="PROTEIN YCGL"/>
    <property type="match status" value="1"/>
</dbReference>
<evidence type="ECO:0000313" key="3">
    <source>
        <dbReference type="EMBL" id="QBB72776.1"/>
    </source>
</evidence>
<gene>
    <name evidence="3" type="ORF">ELE36_18815</name>
</gene>
<reference evidence="3 4" key="1">
    <citation type="submission" date="2019-01" db="EMBL/GenBank/DDBJ databases">
        <title>Pseudolysobacter antarctica gen. nov., sp. nov., isolated from Fildes Peninsula, Antarctica.</title>
        <authorList>
            <person name="Wei Z."/>
            <person name="Peng F."/>
        </authorList>
    </citation>
    <scope>NUCLEOTIDE SEQUENCE [LARGE SCALE GENOMIC DNA]</scope>
    <source>
        <strain evidence="3 4">AQ6-296</strain>
    </source>
</reference>
<name>A0A411HQQ4_9GAMM</name>
<dbReference type="AlphaFoldDB" id="A0A411HQQ4"/>
<dbReference type="HAMAP" id="MF_01866">
    <property type="entry name" value="UPF0745"/>
    <property type="match status" value="1"/>
</dbReference>
<accession>A0A411HQQ4</accession>
<dbReference type="InterPro" id="IPR027354">
    <property type="entry name" value="YcgL_dom"/>
</dbReference>
<keyword evidence="4" id="KW-1185">Reference proteome</keyword>
<dbReference type="KEGG" id="xbc:ELE36_18815"/>
<dbReference type="Gene3D" id="3.10.510.20">
    <property type="entry name" value="YcgL domain"/>
    <property type="match status" value="1"/>
</dbReference>
<proteinExistence type="inferred from homology"/>
<organism evidence="3 4">
    <name type="scientific">Pseudolysobacter antarcticus</name>
    <dbReference type="NCBI Taxonomy" id="2511995"/>
    <lineage>
        <taxon>Bacteria</taxon>
        <taxon>Pseudomonadati</taxon>
        <taxon>Pseudomonadota</taxon>
        <taxon>Gammaproteobacteria</taxon>
        <taxon>Lysobacterales</taxon>
        <taxon>Rhodanobacteraceae</taxon>
        <taxon>Pseudolysobacter</taxon>
    </lineage>
</organism>
<dbReference type="InterPro" id="IPR038068">
    <property type="entry name" value="YcgL-like_sf"/>
</dbReference>
<dbReference type="EMBL" id="CP035704">
    <property type="protein sequence ID" value="QBB72776.1"/>
    <property type="molecule type" value="Genomic_DNA"/>
</dbReference>
<dbReference type="PROSITE" id="PS51648">
    <property type="entry name" value="YCGL"/>
    <property type="match status" value="1"/>
</dbReference>
<dbReference type="SUPFAM" id="SSF160191">
    <property type="entry name" value="YcgL-like"/>
    <property type="match status" value="1"/>
</dbReference>
<dbReference type="OrthoDB" id="7062382at2"/>
<evidence type="ECO:0000313" key="4">
    <source>
        <dbReference type="Proteomes" id="UP000291562"/>
    </source>
</evidence>
<dbReference type="PANTHER" id="PTHR38109">
    <property type="entry name" value="PROTEIN YCGL"/>
    <property type="match status" value="1"/>
</dbReference>
<evidence type="ECO:0000259" key="2">
    <source>
        <dbReference type="PROSITE" id="PS51648"/>
    </source>
</evidence>
<dbReference type="Pfam" id="PF05166">
    <property type="entry name" value="YcgL"/>
    <property type="match status" value="1"/>
</dbReference>